<dbReference type="InterPro" id="IPR005825">
    <property type="entry name" value="Ribosomal_uL24_CS"/>
</dbReference>
<feature type="domain" description="Cupin type-1" evidence="6">
    <location>
        <begin position="404"/>
        <end position="565"/>
    </location>
</feature>
<dbReference type="GO" id="GO:1990904">
    <property type="term" value="C:ribonucleoprotein complex"/>
    <property type="evidence" value="ECO:0007669"/>
    <property type="project" value="UniProtKB-KW"/>
</dbReference>
<sequence>MGWKAAEKLIRHWKVLRGDNVMIIRGKDKGETGIIKRIIRSQNRVIVEGKNLRHILNYIDYCQGALLRSMLHHNQWRAKDSGKKHIKAGEGHEGGIFTVEAPLHASNVQVLDPVTGKPCKVGIRYLEDGTKVRVSRGLGASGSIIPRPEILKIRTTPRPTRPESCESQCERLRGQGRALCALRCRKSYGRYHGREEEEVGGVDNPYVFEEHHFTSRVKSEHGRIDVLQKFTKEAKFLRGIENYRVAILEADPQTFVAPSHWDADAVLFVAKGRGTITTIREEKKESFNIECGDVIRVHAGTPVYLINRDENEKLFIVNFLRPVNLPGKFEAFRAPGGEDQSFYSAFSWELLEAAFKTDRRRLDHILKQSQDFIAKASKEQIQSMSHHEKAGRIWPFGEESSGPFNLLHKRPVQSNNYGQLFEVDHNDYEQLKDLELIVSVANITRGSMIGPYYNSKATKVSVVLDGEGYFEMACPHVSDSSQQESTGSIYQKVSSRLIQGTVFVVPAGHPVASVASRKNNLVILCFEVNSKGNTRYPLAGKNNVVNKMEREAKELAFGVKAREVEQVFGNQDEELFFPGPRQHQREAIATRYPELKQCKHQCELQRQYDEDRKKCMGLCEKDYEEKKDRESEAKEREEGEERRGQGQGHDDWVDLEKRLESCESQSKGQEGLEGTLCRLRRKQRYGREEGKKRDEEEEKEEEEENPYIFEDKDFIQRAKTEHGT</sequence>
<evidence type="ECO:0000313" key="7">
    <source>
        <dbReference type="EMBL" id="KAF2325227.1"/>
    </source>
</evidence>
<dbReference type="GO" id="GO:0003735">
    <property type="term" value="F:structural constituent of ribosome"/>
    <property type="evidence" value="ECO:0007669"/>
    <property type="project" value="InterPro"/>
</dbReference>
<dbReference type="CDD" id="cd02245">
    <property type="entry name" value="cupin_7S_vicilin-like_C"/>
    <property type="match status" value="1"/>
</dbReference>
<dbReference type="PANTHER" id="PTHR31189">
    <property type="entry name" value="OS03G0336100 PROTEIN-RELATED"/>
    <property type="match status" value="1"/>
</dbReference>
<accession>A0A6A6NJ14</accession>
<dbReference type="InterPro" id="IPR014722">
    <property type="entry name" value="Rib_uL2_dom2"/>
</dbReference>
<comment type="similarity">
    <text evidence="1">Belongs to the universal ribosomal protein uL24 family.</text>
</comment>
<dbReference type="InterPro" id="IPR014710">
    <property type="entry name" value="RmlC-like_jellyroll"/>
</dbReference>
<dbReference type="Proteomes" id="UP000467840">
    <property type="component" value="Chromosome 5"/>
</dbReference>
<feature type="compositionally biased region" description="Basic and acidic residues" evidence="4">
    <location>
        <begin position="626"/>
        <end position="661"/>
    </location>
</feature>
<dbReference type="SMART" id="SM00739">
    <property type="entry name" value="KOW"/>
    <property type="match status" value="1"/>
</dbReference>
<evidence type="ECO:0000256" key="3">
    <source>
        <dbReference type="ARBA" id="ARBA00023274"/>
    </source>
</evidence>
<dbReference type="HAMAP" id="MF_01326_B">
    <property type="entry name" value="Ribosomal_uL24_B"/>
    <property type="match status" value="1"/>
</dbReference>
<feature type="domain" description="KOW" evidence="5">
    <location>
        <begin position="14"/>
        <end position="41"/>
    </location>
</feature>
<evidence type="ECO:0000256" key="2">
    <source>
        <dbReference type="ARBA" id="ARBA00022980"/>
    </source>
</evidence>
<gene>
    <name evidence="7" type="ORF">GH714_025427</name>
</gene>
<name>A0A6A6NJ14_HEVBR</name>
<feature type="compositionally biased region" description="Basic and acidic residues" evidence="4">
    <location>
        <begin position="685"/>
        <end position="694"/>
    </location>
</feature>
<dbReference type="PROSITE" id="PS01108">
    <property type="entry name" value="RIBOSOMAL_L24"/>
    <property type="match status" value="1"/>
</dbReference>
<dbReference type="Pfam" id="PF17136">
    <property type="entry name" value="ribosomal_L24"/>
    <property type="match status" value="1"/>
</dbReference>
<dbReference type="GO" id="GO:0003723">
    <property type="term" value="F:RNA binding"/>
    <property type="evidence" value="ECO:0007669"/>
    <property type="project" value="InterPro"/>
</dbReference>
<dbReference type="InterPro" id="IPR006045">
    <property type="entry name" value="Cupin_1"/>
</dbReference>
<comment type="caution">
    <text evidence="7">The sequence shown here is derived from an EMBL/GenBank/DDBJ whole genome shotgun (WGS) entry which is preliminary data.</text>
</comment>
<dbReference type="GO" id="GO:0006412">
    <property type="term" value="P:translation"/>
    <property type="evidence" value="ECO:0007669"/>
    <property type="project" value="InterPro"/>
</dbReference>
<evidence type="ECO:0008006" key="9">
    <source>
        <dbReference type="Google" id="ProtNLM"/>
    </source>
</evidence>
<protein>
    <recommendedName>
        <fullName evidence="9">Cupin type-1 domain-containing protein</fullName>
    </recommendedName>
</protein>
<dbReference type="Gene3D" id="2.30.30.30">
    <property type="match status" value="1"/>
</dbReference>
<keyword evidence="8" id="KW-1185">Reference proteome</keyword>
<keyword evidence="3" id="KW-0687">Ribonucleoprotein</keyword>
<reference evidence="7 8" key="1">
    <citation type="journal article" date="2020" name="Mol. Plant">
        <title>The Chromosome-Based Rubber Tree Genome Provides New Insights into Spurge Genome Evolution and Rubber Biosynthesis.</title>
        <authorList>
            <person name="Liu J."/>
            <person name="Shi C."/>
            <person name="Shi C.C."/>
            <person name="Li W."/>
            <person name="Zhang Q.J."/>
            <person name="Zhang Y."/>
            <person name="Li K."/>
            <person name="Lu H.F."/>
            <person name="Shi C."/>
            <person name="Zhu S.T."/>
            <person name="Xiao Z.Y."/>
            <person name="Nan H."/>
            <person name="Yue Y."/>
            <person name="Zhu X.G."/>
            <person name="Wu Y."/>
            <person name="Hong X.N."/>
            <person name="Fan G.Y."/>
            <person name="Tong Y."/>
            <person name="Zhang D."/>
            <person name="Mao C.L."/>
            <person name="Liu Y.L."/>
            <person name="Hao S.J."/>
            <person name="Liu W.Q."/>
            <person name="Lv M.Q."/>
            <person name="Zhang H.B."/>
            <person name="Liu Y."/>
            <person name="Hu-Tang G.R."/>
            <person name="Wang J.P."/>
            <person name="Wang J.H."/>
            <person name="Sun Y.H."/>
            <person name="Ni S.B."/>
            <person name="Chen W.B."/>
            <person name="Zhang X.C."/>
            <person name="Jiao Y.N."/>
            <person name="Eichler E.E."/>
            <person name="Li G.H."/>
            <person name="Liu X."/>
            <person name="Gao L.Z."/>
        </authorList>
    </citation>
    <scope>NUCLEOTIDE SEQUENCE [LARGE SCALE GENOMIC DNA]</scope>
    <source>
        <strain evidence="8">cv. GT1</strain>
        <tissue evidence="7">Leaf</tissue>
    </source>
</reference>
<dbReference type="GO" id="GO:0005840">
    <property type="term" value="C:ribosome"/>
    <property type="evidence" value="ECO:0007669"/>
    <property type="project" value="UniProtKB-KW"/>
</dbReference>
<feature type="compositionally biased region" description="Basic and acidic residues" evidence="4">
    <location>
        <begin position="709"/>
        <end position="724"/>
    </location>
</feature>
<dbReference type="InterPro" id="IPR041988">
    <property type="entry name" value="Ribosomal_uL24_KOW"/>
</dbReference>
<evidence type="ECO:0000313" key="8">
    <source>
        <dbReference type="Proteomes" id="UP000467840"/>
    </source>
</evidence>
<dbReference type="InterPro" id="IPR005824">
    <property type="entry name" value="KOW"/>
</dbReference>
<dbReference type="EMBL" id="JAAGAX010000001">
    <property type="protein sequence ID" value="KAF2325227.1"/>
    <property type="molecule type" value="Genomic_DNA"/>
</dbReference>
<dbReference type="InterPro" id="IPR003256">
    <property type="entry name" value="Ribosomal_uL24"/>
</dbReference>
<dbReference type="Pfam" id="PF00190">
    <property type="entry name" value="Cupin_1"/>
    <property type="match status" value="2"/>
</dbReference>
<feature type="domain" description="Cupin type-1" evidence="6">
    <location>
        <begin position="211"/>
        <end position="363"/>
    </location>
</feature>
<dbReference type="SUPFAM" id="SSF51182">
    <property type="entry name" value="RmlC-like cupins"/>
    <property type="match status" value="2"/>
</dbReference>
<evidence type="ECO:0000259" key="6">
    <source>
        <dbReference type="SMART" id="SM00835"/>
    </source>
</evidence>
<dbReference type="SMART" id="SM00835">
    <property type="entry name" value="Cupin_1"/>
    <property type="match status" value="2"/>
</dbReference>
<feature type="region of interest" description="Disordered" evidence="4">
    <location>
        <begin position="626"/>
        <end position="673"/>
    </location>
</feature>
<evidence type="ECO:0000256" key="4">
    <source>
        <dbReference type="SAM" id="MobiDB-lite"/>
    </source>
</evidence>
<dbReference type="SUPFAM" id="SSF50104">
    <property type="entry name" value="Translation proteins SH3-like domain"/>
    <property type="match status" value="1"/>
</dbReference>
<dbReference type="Gene3D" id="2.60.120.10">
    <property type="entry name" value="Jelly Rolls"/>
    <property type="match status" value="2"/>
</dbReference>
<organism evidence="7 8">
    <name type="scientific">Hevea brasiliensis</name>
    <name type="common">Para rubber tree</name>
    <name type="synonym">Siphonia brasiliensis</name>
    <dbReference type="NCBI Taxonomy" id="3981"/>
    <lineage>
        <taxon>Eukaryota</taxon>
        <taxon>Viridiplantae</taxon>
        <taxon>Streptophyta</taxon>
        <taxon>Embryophyta</taxon>
        <taxon>Tracheophyta</taxon>
        <taxon>Spermatophyta</taxon>
        <taxon>Magnoliopsida</taxon>
        <taxon>eudicotyledons</taxon>
        <taxon>Gunneridae</taxon>
        <taxon>Pentapetalae</taxon>
        <taxon>rosids</taxon>
        <taxon>fabids</taxon>
        <taxon>Malpighiales</taxon>
        <taxon>Euphorbiaceae</taxon>
        <taxon>Crotonoideae</taxon>
        <taxon>Micrandreae</taxon>
        <taxon>Hevea</taxon>
    </lineage>
</organism>
<keyword evidence="2" id="KW-0689">Ribosomal protein</keyword>
<dbReference type="CDD" id="cd02244">
    <property type="entry name" value="cupin_7S_vicilin-like_N"/>
    <property type="match status" value="1"/>
</dbReference>
<evidence type="ECO:0000259" key="5">
    <source>
        <dbReference type="SMART" id="SM00739"/>
    </source>
</evidence>
<feature type="region of interest" description="Disordered" evidence="4">
    <location>
        <begin position="685"/>
        <end position="724"/>
    </location>
</feature>
<dbReference type="CDD" id="cd06089">
    <property type="entry name" value="KOW_RPL26"/>
    <property type="match status" value="1"/>
</dbReference>
<feature type="compositionally biased region" description="Acidic residues" evidence="4">
    <location>
        <begin position="695"/>
        <end position="705"/>
    </location>
</feature>
<evidence type="ECO:0000256" key="1">
    <source>
        <dbReference type="ARBA" id="ARBA00010618"/>
    </source>
</evidence>
<dbReference type="Pfam" id="PF00467">
    <property type="entry name" value="KOW"/>
    <property type="match status" value="1"/>
</dbReference>
<dbReference type="AlphaFoldDB" id="A0A6A6NJ14"/>
<dbReference type="InterPro" id="IPR050253">
    <property type="entry name" value="Seed_Storage-Functional"/>
</dbReference>
<dbReference type="InterPro" id="IPR057264">
    <property type="entry name" value="Ribosomal_uL24_C"/>
</dbReference>
<dbReference type="InterPro" id="IPR011051">
    <property type="entry name" value="RmlC_Cupin_sf"/>
</dbReference>
<dbReference type="PANTHER" id="PTHR31189:SF13">
    <property type="entry name" value="CUPINCIN"/>
    <property type="match status" value="1"/>
</dbReference>
<dbReference type="InterPro" id="IPR008991">
    <property type="entry name" value="Translation_prot_SH3-like_sf"/>
</dbReference>
<proteinExistence type="inferred from homology"/>